<keyword evidence="1" id="KW-0328">Glycosyltransferase</keyword>
<protein>
    <submittedName>
        <fullName evidence="3">ADP-heptose:LPS heptosyltransferase</fullName>
    </submittedName>
</protein>
<evidence type="ECO:0000256" key="2">
    <source>
        <dbReference type="ARBA" id="ARBA00022679"/>
    </source>
</evidence>
<gene>
    <name evidence="3" type="ORF">DFP90_102273</name>
</gene>
<dbReference type="GO" id="GO:0008713">
    <property type="term" value="F:ADP-heptose-lipopolysaccharide heptosyltransferase activity"/>
    <property type="evidence" value="ECO:0007669"/>
    <property type="project" value="TreeGrafter"/>
</dbReference>
<dbReference type="Gene3D" id="3.40.50.2000">
    <property type="entry name" value="Glycogen Phosphorylase B"/>
    <property type="match status" value="2"/>
</dbReference>
<organism evidence="3 4">
    <name type="scientific">Aestuariispira insulae</name>
    <dbReference type="NCBI Taxonomy" id="1461337"/>
    <lineage>
        <taxon>Bacteria</taxon>
        <taxon>Pseudomonadati</taxon>
        <taxon>Pseudomonadota</taxon>
        <taxon>Alphaproteobacteria</taxon>
        <taxon>Rhodospirillales</taxon>
        <taxon>Kiloniellaceae</taxon>
        <taxon>Aestuariispira</taxon>
    </lineage>
</organism>
<dbReference type="InterPro" id="IPR051199">
    <property type="entry name" value="LPS_LOS_Heptosyltrfase"/>
</dbReference>
<evidence type="ECO:0000256" key="1">
    <source>
        <dbReference type="ARBA" id="ARBA00022676"/>
    </source>
</evidence>
<dbReference type="OrthoDB" id="9797795at2"/>
<evidence type="ECO:0000313" key="3">
    <source>
        <dbReference type="EMBL" id="RED52255.1"/>
    </source>
</evidence>
<keyword evidence="2 3" id="KW-0808">Transferase</keyword>
<dbReference type="InterPro" id="IPR002201">
    <property type="entry name" value="Glyco_trans_9"/>
</dbReference>
<dbReference type="CDD" id="cd03789">
    <property type="entry name" value="GT9_LPS_heptosyltransferase"/>
    <property type="match status" value="1"/>
</dbReference>
<evidence type="ECO:0000313" key="4">
    <source>
        <dbReference type="Proteomes" id="UP000256845"/>
    </source>
</evidence>
<accession>A0A3D9HS58</accession>
<dbReference type="Pfam" id="PF01075">
    <property type="entry name" value="Glyco_transf_9"/>
    <property type="match status" value="1"/>
</dbReference>
<reference evidence="3 4" key="1">
    <citation type="submission" date="2018-07" db="EMBL/GenBank/DDBJ databases">
        <title>Genomic Encyclopedia of Type Strains, Phase III (KMG-III): the genomes of soil and plant-associated and newly described type strains.</title>
        <authorList>
            <person name="Whitman W."/>
        </authorList>
    </citation>
    <scope>NUCLEOTIDE SEQUENCE [LARGE SCALE GENOMIC DNA]</scope>
    <source>
        <strain evidence="3 4">CECT 8488</strain>
    </source>
</reference>
<dbReference type="PANTHER" id="PTHR30160">
    <property type="entry name" value="TETRAACYLDISACCHARIDE 4'-KINASE-RELATED"/>
    <property type="match status" value="1"/>
</dbReference>
<proteinExistence type="predicted"/>
<dbReference type="EMBL" id="QRDW01000002">
    <property type="protein sequence ID" value="RED52255.1"/>
    <property type="molecule type" value="Genomic_DNA"/>
</dbReference>
<dbReference type="Proteomes" id="UP000256845">
    <property type="component" value="Unassembled WGS sequence"/>
</dbReference>
<keyword evidence="4" id="KW-1185">Reference proteome</keyword>
<dbReference type="RefSeq" id="WP_115935806.1">
    <property type="nucleotide sequence ID" value="NZ_QRDW01000002.1"/>
</dbReference>
<sequence length="323" mass="35141">MRILFISSNRIGDAVLSTGLLSHLQGRHPDARFTIACGPVSAPLFGGLPGLEKIIIMRKRRYSRHWFDLWRQTVMTRWDLVVDLRRSAISYLLPAGRRAIQPKDHGPLHRVELLASTLGLKETPPAPVLWFNRPHLELAEKLMPADKPVLAVGPTANWAGKIWPAEKFADLITRLTGDDGPLSGAHVAVFGAPNERLQANPVLRAIPKDRRIDLVGKIDLLTAAACMEKAALYVGNDSGLMHMAAAVGVPTLGLFGPSRTEHYAPWGPHCAFVRTPEAYEELVGGPGYDHRNAETMMTSLSVETVADAAIALMNAPEGKAGLA</sequence>
<comment type="caution">
    <text evidence="3">The sequence shown here is derived from an EMBL/GenBank/DDBJ whole genome shotgun (WGS) entry which is preliminary data.</text>
</comment>
<dbReference type="SUPFAM" id="SSF53756">
    <property type="entry name" value="UDP-Glycosyltransferase/glycogen phosphorylase"/>
    <property type="match status" value="1"/>
</dbReference>
<dbReference type="GO" id="GO:0005829">
    <property type="term" value="C:cytosol"/>
    <property type="evidence" value="ECO:0007669"/>
    <property type="project" value="TreeGrafter"/>
</dbReference>
<dbReference type="GO" id="GO:0009244">
    <property type="term" value="P:lipopolysaccharide core region biosynthetic process"/>
    <property type="evidence" value="ECO:0007669"/>
    <property type="project" value="TreeGrafter"/>
</dbReference>
<dbReference type="AlphaFoldDB" id="A0A3D9HS58"/>
<name>A0A3D9HS58_9PROT</name>